<organism evidence="1 4">
    <name type="scientific">Blastopirellula marina</name>
    <dbReference type="NCBI Taxonomy" id="124"/>
    <lineage>
        <taxon>Bacteria</taxon>
        <taxon>Pseudomonadati</taxon>
        <taxon>Planctomycetota</taxon>
        <taxon>Planctomycetia</taxon>
        <taxon>Pirellulales</taxon>
        <taxon>Pirellulaceae</taxon>
        <taxon>Blastopirellula</taxon>
    </lineage>
</organism>
<accession>A0A2S8FAM9</accession>
<evidence type="ECO:0000313" key="4">
    <source>
        <dbReference type="Proteomes" id="UP000239388"/>
    </source>
</evidence>
<protein>
    <submittedName>
        <fullName evidence="1">Uncharacterized protein</fullName>
    </submittedName>
</protein>
<comment type="caution">
    <text evidence="1">The sequence shown here is derived from an EMBL/GenBank/DDBJ whole genome shotgun (WGS) entry which is preliminary data.</text>
</comment>
<proteinExistence type="predicted"/>
<dbReference type="AlphaFoldDB" id="A0A2S8FAM9"/>
<evidence type="ECO:0000313" key="3">
    <source>
        <dbReference type="Proteomes" id="UP000237819"/>
    </source>
</evidence>
<evidence type="ECO:0000313" key="1">
    <source>
        <dbReference type="EMBL" id="PQO28984.1"/>
    </source>
</evidence>
<dbReference type="OrthoDB" id="9864358at2"/>
<dbReference type="EMBL" id="PUIB01000023">
    <property type="protein sequence ID" value="PQO28984.1"/>
    <property type="molecule type" value="Genomic_DNA"/>
</dbReference>
<name>A0A2S8FAM9_9BACT</name>
<reference evidence="3 4" key="1">
    <citation type="submission" date="2018-02" db="EMBL/GenBank/DDBJ databases">
        <title>Comparative genomes isolates from brazilian mangrove.</title>
        <authorList>
            <person name="Araujo J.E."/>
            <person name="Taketani R.G."/>
            <person name="Silva M.C.P."/>
            <person name="Loureco M.V."/>
            <person name="Andreote F.D."/>
        </authorList>
    </citation>
    <scope>NUCLEOTIDE SEQUENCE [LARGE SCALE GENOMIC DNA]</scope>
    <source>
        <strain evidence="1 4">NAP PRIS-MGV</strain>
        <strain evidence="2 3">Nap-Phe MGV</strain>
    </source>
</reference>
<dbReference type="RefSeq" id="WP_105337621.1">
    <property type="nucleotide sequence ID" value="NZ_PUHZ01000022.1"/>
</dbReference>
<evidence type="ECO:0000313" key="2">
    <source>
        <dbReference type="EMBL" id="PQO43865.1"/>
    </source>
</evidence>
<dbReference type="Proteomes" id="UP000237819">
    <property type="component" value="Unassembled WGS sequence"/>
</dbReference>
<dbReference type="EMBL" id="PUHZ01000022">
    <property type="protein sequence ID" value="PQO43865.1"/>
    <property type="molecule type" value="Genomic_DNA"/>
</dbReference>
<dbReference type="Proteomes" id="UP000239388">
    <property type="component" value="Unassembled WGS sequence"/>
</dbReference>
<sequence length="134" mass="15429">MPVTAAQIDLVLRTVENDQLLFNSLSAGEATSPFYHLQADALCWEDEVPHDLSYQSQRVVMFLLAVRSQSYLDSAPEMAELVQQLRQIAPAWPFLRPDRFDKQWQATLAALRDAAFKNLERELQQRKRGRSQPE</sequence>
<gene>
    <name evidence="2" type="ORF">C5Y93_22020</name>
    <name evidence="1" type="ORF">C5Y98_22495</name>
</gene>